<accession>A0AAE0JXI6</accession>
<evidence type="ECO:0000313" key="3">
    <source>
        <dbReference type="Proteomes" id="UP001287356"/>
    </source>
</evidence>
<gene>
    <name evidence="2" type="ORF">B0T24DRAFT_670295</name>
</gene>
<name>A0AAE0JXI6_9PEZI</name>
<evidence type="ECO:0000313" key="2">
    <source>
        <dbReference type="EMBL" id="KAK3366183.1"/>
    </source>
</evidence>
<dbReference type="AlphaFoldDB" id="A0AAE0JXI6"/>
<keyword evidence="3" id="KW-1185">Reference proteome</keyword>
<evidence type="ECO:0000256" key="1">
    <source>
        <dbReference type="SAM" id="MobiDB-lite"/>
    </source>
</evidence>
<proteinExistence type="predicted"/>
<dbReference type="EMBL" id="JAULSN010000008">
    <property type="protein sequence ID" value="KAK3366183.1"/>
    <property type="molecule type" value="Genomic_DNA"/>
</dbReference>
<protein>
    <submittedName>
        <fullName evidence="2">Uncharacterized protein</fullName>
    </submittedName>
</protein>
<organism evidence="2 3">
    <name type="scientific">Lasiosphaeria ovina</name>
    <dbReference type="NCBI Taxonomy" id="92902"/>
    <lineage>
        <taxon>Eukaryota</taxon>
        <taxon>Fungi</taxon>
        <taxon>Dikarya</taxon>
        <taxon>Ascomycota</taxon>
        <taxon>Pezizomycotina</taxon>
        <taxon>Sordariomycetes</taxon>
        <taxon>Sordariomycetidae</taxon>
        <taxon>Sordariales</taxon>
        <taxon>Lasiosphaeriaceae</taxon>
        <taxon>Lasiosphaeria</taxon>
    </lineage>
</organism>
<comment type="caution">
    <text evidence="2">The sequence shown here is derived from an EMBL/GenBank/DDBJ whole genome shotgun (WGS) entry which is preliminary data.</text>
</comment>
<reference evidence="2" key="2">
    <citation type="submission" date="2023-06" db="EMBL/GenBank/DDBJ databases">
        <authorList>
            <consortium name="Lawrence Berkeley National Laboratory"/>
            <person name="Haridas S."/>
            <person name="Hensen N."/>
            <person name="Bonometti L."/>
            <person name="Westerberg I."/>
            <person name="Brannstrom I.O."/>
            <person name="Guillou S."/>
            <person name="Cros-Aarteil S."/>
            <person name="Calhoun S."/>
            <person name="Kuo A."/>
            <person name="Mondo S."/>
            <person name="Pangilinan J."/>
            <person name="Riley R."/>
            <person name="Labutti K."/>
            <person name="Andreopoulos B."/>
            <person name="Lipzen A."/>
            <person name="Chen C."/>
            <person name="Yanf M."/>
            <person name="Daum C."/>
            <person name="Ng V."/>
            <person name="Clum A."/>
            <person name="Steindorff A."/>
            <person name="Ohm R."/>
            <person name="Martin F."/>
            <person name="Silar P."/>
            <person name="Natvig D."/>
            <person name="Lalanne C."/>
            <person name="Gautier V."/>
            <person name="Ament-Velasquez S.L."/>
            <person name="Kruys A."/>
            <person name="Hutchinson M.I."/>
            <person name="Powell A.J."/>
            <person name="Barry K."/>
            <person name="Miller A.N."/>
            <person name="Grigoriev I.V."/>
            <person name="Debuchy R."/>
            <person name="Gladieux P."/>
            <person name="Thoren M.H."/>
            <person name="Johannesson H."/>
        </authorList>
    </citation>
    <scope>NUCLEOTIDE SEQUENCE</scope>
    <source>
        <strain evidence="2">CBS 958.72</strain>
    </source>
</reference>
<feature type="region of interest" description="Disordered" evidence="1">
    <location>
        <begin position="183"/>
        <end position="204"/>
    </location>
</feature>
<dbReference type="Proteomes" id="UP001287356">
    <property type="component" value="Unassembled WGS sequence"/>
</dbReference>
<reference evidence="2" key="1">
    <citation type="journal article" date="2023" name="Mol. Phylogenet. Evol.">
        <title>Genome-scale phylogeny and comparative genomics of the fungal order Sordariales.</title>
        <authorList>
            <person name="Hensen N."/>
            <person name="Bonometti L."/>
            <person name="Westerberg I."/>
            <person name="Brannstrom I.O."/>
            <person name="Guillou S."/>
            <person name="Cros-Aarteil S."/>
            <person name="Calhoun S."/>
            <person name="Haridas S."/>
            <person name="Kuo A."/>
            <person name="Mondo S."/>
            <person name="Pangilinan J."/>
            <person name="Riley R."/>
            <person name="LaButti K."/>
            <person name="Andreopoulos B."/>
            <person name="Lipzen A."/>
            <person name="Chen C."/>
            <person name="Yan M."/>
            <person name="Daum C."/>
            <person name="Ng V."/>
            <person name="Clum A."/>
            <person name="Steindorff A."/>
            <person name="Ohm R.A."/>
            <person name="Martin F."/>
            <person name="Silar P."/>
            <person name="Natvig D.O."/>
            <person name="Lalanne C."/>
            <person name="Gautier V."/>
            <person name="Ament-Velasquez S.L."/>
            <person name="Kruys A."/>
            <person name="Hutchinson M.I."/>
            <person name="Powell A.J."/>
            <person name="Barry K."/>
            <person name="Miller A.N."/>
            <person name="Grigoriev I.V."/>
            <person name="Debuchy R."/>
            <person name="Gladieux P."/>
            <person name="Hiltunen Thoren M."/>
            <person name="Johannesson H."/>
        </authorList>
    </citation>
    <scope>NUCLEOTIDE SEQUENCE</scope>
    <source>
        <strain evidence="2">CBS 958.72</strain>
    </source>
</reference>
<sequence>MWRRELEKKELRGHEDAEEGWLQEPLQTENFIDRSAVRCAEGVLDGDLTEGKLLELYLAGFWAQVAVRCAEGVLEGDLAEGKLLELYLVEGRRLDFAELARRPGLRGAQCATDCDGQARRVELVVERDELRIRLDPTERRVNGITKLGWASRTLGVIVFGDTVLRDLNGLGTRPWRGGNRVTAGRVVGGPQPLPEPSDALSASC</sequence>